<organism evidence="5 6">
    <name type="scientific">Roseivirga spongicola</name>
    <dbReference type="NCBI Taxonomy" id="333140"/>
    <lineage>
        <taxon>Bacteria</taxon>
        <taxon>Pseudomonadati</taxon>
        <taxon>Bacteroidota</taxon>
        <taxon>Cytophagia</taxon>
        <taxon>Cytophagales</taxon>
        <taxon>Roseivirgaceae</taxon>
        <taxon>Roseivirga</taxon>
    </lineage>
</organism>
<dbReference type="Proteomes" id="UP000075606">
    <property type="component" value="Unassembled WGS sequence"/>
</dbReference>
<name>A0A150XHM2_9BACT</name>
<keyword evidence="1" id="KW-0889">Transcription antitermination</keyword>
<keyword evidence="6" id="KW-1185">Reference proteome</keyword>
<dbReference type="STRING" id="333140.AWW68_05290"/>
<evidence type="ECO:0000313" key="5">
    <source>
        <dbReference type="EMBL" id="KYG78182.1"/>
    </source>
</evidence>
<proteinExistence type="predicted"/>
<dbReference type="CDD" id="cd09895">
    <property type="entry name" value="NGN_SP_UpxY"/>
    <property type="match status" value="1"/>
</dbReference>
<keyword evidence="2" id="KW-0805">Transcription regulation</keyword>
<accession>A0A150XHM2</accession>
<dbReference type="InterPro" id="IPR043425">
    <property type="entry name" value="NusG-like"/>
</dbReference>
<dbReference type="SMART" id="SM00738">
    <property type="entry name" value="NGN"/>
    <property type="match status" value="1"/>
</dbReference>
<dbReference type="Gene3D" id="3.30.70.940">
    <property type="entry name" value="NusG, N-terminal domain"/>
    <property type="match status" value="1"/>
</dbReference>
<dbReference type="InterPro" id="IPR036735">
    <property type="entry name" value="NGN_dom_sf"/>
</dbReference>
<dbReference type="EMBL" id="LRPC01000001">
    <property type="protein sequence ID" value="KYG78182.1"/>
    <property type="molecule type" value="Genomic_DNA"/>
</dbReference>
<dbReference type="PANTHER" id="PTHR30265">
    <property type="entry name" value="RHO-INTERACTING TRANSCRIPTION TERMINATION FACTOR NUSG"/>
    <property type="match status" value="1"/>
</dbReference>
<dbReference type="NCBIfam" id="NF033644">
    <property type="entry name" value="antiterm_UpxY"/>
    <property type="match status" value="1"/>
</dbReference>
<keyword evidence="3" id="KW-0804">Transcription</keyword>
<evidence type="ECO:0000256" key="3">
    <source>
        <dbReference type="ARBA" id="ARBA00023163"/>
    </source>
</evidence>
<gene>
    <name evidence="5" type="ORF">AWW68_05290</name>
</gene>
<dbReference type="SUPFAM" id="SSF82679">
    <property type="entry name" value="N-utilization substance G protein NusG, N-terminal domain"/>
    <property type="match status" value="1"/>
</dbReference>
<comment type="caution">
    <text evidence="5">The sequence shown here is derived from an EMBL/GenBank/DDBJ whole genome shotgun (WGS) entry which is preliminary data.</text>
</comment>
<evidence type="ECO:0000259" key="4">
    <source>
        <dbReference type="SMART" id="SM00738"/>
    </source>
</evidence>
<protein>
    <recommendedName>
        <fullName evidence="4">NusG-like N-terminal domain-containing protein</fullName>
    </recommendedName>
</protein>
<dbReference type="Pfam" id="PF02357">
    <property type="entry name" value="NusG"/>
    <property type="match status" value="1"/>
</dbReference>
<dbReference type="OrthoDB" id="9796143at2"/>
<sequence length="167" mass="19594">MSKSDSRYWTAFYTKPRNEKKVAERLSEQGFDIYCPTRTVIKQWSDRKKKVKEPVFNSYIFANVDELERQEILRDQGVASSVFWLKKPVVIRSYEIEAIREFLEDYPEAKAENINLKYGQELEISDGPLRGERGELIKRKGNRVILNILSLNYSLQAEISVLKVQEI</sequence>
<dbReference type="AlphaFoldDB" id="A0A150XHM2"/>
<feature type="domain" description="NusG-like N-terminal" evidence="4">
    <location>
        <begin position="6"/>
        <end position="103"/>
    </location>
</feature>
<dbReference type="InterPro" id="IPR006645">
    <property type="entry name" value="NGN-like_dom"/>
</dbReference>
<dbReference type="PANTHER" id="PTHR30265:SF4">
    <property type="entry name" value="KOW MOTIF FAMILY PROTEIN, EXPRESSED"/>
    <property type="match status" value="1"/>
</dbReference>
<evidence type="ECO:0000313" key="6">
    <source>
        <dbReference type="Proteomes" id="UP000075606"/>
    </source>
</evidence>
<reference evidence="5 6" key="1">
    <citation type="submission" date="2016-01" db="EMBL/GenBank/DDBJ databases">
        <title>Genome sequencing of Roseivirga spongicola UST030701-084.</title>
        <authorList>
            <person name="Selvaratnam C."/>
            <person name="Thevarajoo S."/>
            <person name="Goh K.M."/>
            <person name="Ee R."/>
            <person name="Chan K.-G."/>
            <person name="Chong C.S."/>
        </authorList>
    </citation>
    <scope>NUCLEOTIDE SEQUENCE [LARGE SCALE GENOMIC DNA]</scope>
    <source>
        <strain evidence="5 6">UST030701-084</strain>
    </source>
</reference>
<dbReference type="RefSeq" id="WP_068217406.1">
    <property type="nucleotide sequence ID" value="NZ_CP139724.1"/>
</dbReference>
<dbReference type="GO" id="GO:0006354">
    <property type="term" value="P:DNA-templated transcription elongation"/>
    <property type="evidence" value="ECO:0007669"/>
    <property type="project" value="InterPro"/>
</dbReference>
<dbReference type="GO" id="GO:0031564">
    <property type="term" value="P:transcription antitermination"/>
    <property type="evidence" value="ECO:0007669"/>
    <property type="project" value="UniProtKB-KW"/>
</dbReference>
<evidence type="ECO:0000256" key="1">
    <source>
        <dbReference type="ARBA" id="ARBA00022814"/>
    </source>
</evidence>
<evidence type="ECO:0000256" key="2">
    <source>
        <dbReference type="ARBA" id="ARBA00023015"/>
    </source>
</evidence>